<evidence type="ECO:0008006" key="4">
    <source>
        <dbReference type="Google" id="ProtNLM"/>
    </source>
</evidence>
<dbReference type="PANTHER" id="PTHR13271:SF154">
    <property type="entry name" value="GRIP DOMAIN-CONTAINING PROTEIN"/>
    <property type="match status" value="1"/>
</dbReference>
<dbReference type="PANTHER" id="PTHR13271">
    <property type="entry name" value="UNCHARACTERIZED PUTATIVE METHYLTRANSFERASE"/>
    <property type="match status" value="1"/>
</dbReference>
<keyword evidence="3" id="KW-1185">Reference proteome</keyword>
<dbReference type="InterPro" id="IPR046341">
    <property type="entry name" value="SET_dom_sf"/>
</dbReference>
<dbReference type="OrthoDB" id="5945798at2759"/>
<protein>
    <recommendedName>
        <fullName evidence="4">SET domain-containing protein</fullName>
    </recommendedName>
</protein>
<name>I0Z6M1_COCSC</name>
<dbReference type="GO" id="GO:0016279">
    <property type="term" value="F:protein-lysine N-methyltransferase activity"/>
    <property type="evidence" value="ECO:0007669"/>
    <property type="project" value="TreeGrafter"/>
</dbReference>
<evidence type="ECO:0000313" key="3">
    <source>
        <dbReference type="Proteomes" id="UP000007264"/>
    </source>
</evidence>
<dbReference type="Gene3D" id="3.90.1410.10">
    <property type="entry name" value="set domain protein methyltransferase, domain 1"/>
    <property type="match status" value="1"/>
</dbReference>
<sequence length="320" mass="35005">MVDYDGEGLSLPNFAWPRLRDAVANNPELPWDILLAVALLDAHAGEGGVFWEDYTRELLPKPGQLSLPFCLPPELLEQLQDPEIIRGAQQQQARLAEMLPELAQPIEPGICTRMQWAFACVRSRTFRLGPACHAFVPFMDMTNHSLPPVAAFRPHQGAVELLAVVDADEGTEATISYALADGCINQRLMQVYGFVIEGGNPAERLPFGPESDSDAPDRPSSSGDTLSLQRIEYLLGDQVFLEMLSGKHPYLTAAIKSLPLGEGGGGTTLEEDCGLRDAASDQRRAAVLAYRIERKALAKTAHALLKSYIADRGDQRQINS</sequence>
<dbReference type="CDD" id="cd10527">
    <property type="entry name" value="SET_LSMT"/>
    <property type="match status" value="1"/>
</dbReference>
<dbReference type="RefSeq" id="XP_005650834.1">
    <property type="nucleotide sequence ID" value="XM_005650777.1"/>
</dbReference>
<evidence type="ECO:0000313" key="2">
    <source>
        <dbReference type="EMBL" id="EIE26290.1"/>
    </source>
</evidence>
<proteinExistence type="predicted"/>
<gene>
    <name evidence="2" type="ORF">COCSUDRAFT_35012</name>
</gene>
<evidence type="ECO:0000256" key="1">
    <source>
        <dbReference type="SAM" id="MobiDB-lite"/>
    </source>
</evidence>
<dbReference type="KEGG" id="csl:COCSUDRAFT_35012"/>
<dbReference type="GeneID" id="17044300"/>
<dbReference type="EMBL" id="AGSI01000002">
    <property type="protein sequence ID" value="EIE26290.1"/>
    <property type="molecule type" value="Genomic_DNA"/>
</dbReference>
<comment type="caution">
    <text evidence="2">The sequence shown here is derived from an EMBL/GenBank/DDBJ whole genome shotgun (WGS) entry which is preliminary data.</text>
</comment>
<reference evidence="2 3" key="1">
    <citation type="journal article" date="2012" name="Genome Biol.">
        <title>The genome of the polar eukaryotic microalga coccomyxa subellipsoidea reveals traits of cold adaptation.</title>
        <authorList>
            <person name="Blanc G."/>
            <person name="Agarkova I."/>
            <person name="Grimwood J."/>
            <person name="Kuo A."/>
            <person name="Brueggeman A."/>
            <person name="Dunigan D."/>
            <person name="Gurnon J."/>
            <person name="Ladunga I."/>
            <person name="Lindquist E."/>
            <person name="Lucas S."/>
            <person name="Pangilinan J."/>
            <person name="Proschold T."/>
            <person name="Salamov A."/>
            <person name="Schmutz J."/>
            <person name="Weeks D."/>
            <person name="Yamada T."/>
            <person name="Claverie J.M."/>
            <person name="Grigoriev I."/>
            <person name="Van Etten J."/>
            <person name="Lomsadze A."/>
            <person name="Borodovsky M."/>
        </authorList>
    </citation>
    <scope>NUCLEOTIDE SEQUENCE [LARGE SCALE GENOMIC DNA]</scope>
    <source>
        <strain evidence="2 3">C-169</strain>
    </source>
</reference>
<dbReference type="STRING" id="574566.I0Z6M1"/>
<dbReference type="SUPFAM" id="SSF82199">
    <property type="entry name" value="SET domain"/>
    <property type="match status" value="1"/>
</dbReference>
<accession>I0Z6M1</accession>
<feature type="region of interest" description="Disordered" evidence="1">
    <location>
        <begin position="203"/>
        <end position="224"/>
    </location>
</feature>
<dbReference type="InterPro" id="IPR050600">
    <property type="entry name" value="SETD3_SETD6_MTase"/>
</dbReference>
<dbReference type="Proteomes" id="UP000007264">
    <property type="component" value="Unassembled WGS sequence"/>
</dbReference>
<organism evidence="2 3">
    <name type="scientific">Coccomyxa subellipsoidea (strain C-169)</name>
    <name type="common">Green microalga</name>
    <dbReference type="NCBI Taxonomy" id="574566"/>
    <lineage>
        <taxon>Eukaryota</taxon>
        <taxon>Viridiplantae</taxon>
        <taxon>Chlorophyta</taxon>
        <taxon>core chlorophytes</taxon>
        <taxon>Trebouxiophyceae</taxon>
        <taxon>Trebouxiophyceae incertae sedis</taxon>
        <taxon>Coccomyxaceae</taxon>
        <taxon>Coccomyxa</taxon>
        <taxon>Coccomyxa subellipsoidea</taxon>
    </lineage>
</organism>
<dbReference type="AlphaFoldDB" id="I0Z6M1"/>
<dbReference type="eggNOG" id="KOG1337">
    <property type="taxonomic scope" value="Eukaryota"/>
</dbReference>